<keyword evidence="3" id="KW-1185">Reference proteome</keyword>
<accession>A0ABS1WIJ2</accession>
<organism evidence="2 3">
    <name type="scientific">Olleya sediminilitoris</name>
    <dbReference type="NCBI Taxonomy" id="2795739"/>
    <lineage>
        <taxon>Bacteria</taxon>
        <taxon>Pseudomonadati</taxon>
        <taxon>Bacteroidota</taxon>
        <taxon>Flavobacteriia</taxon>
        <taxon>Flavobacteriales</taxon>
        <taxon>Flavobacteriaceae</taxon>
    </lineage>
</organism>
<dbReference type="Proteomes" id="UP000605013">
    <property type="component" value="Unassembled WGS sequence"/>
</dbReference>
<sequence length="183" mass="21474">MDNTNLHYNIAEQGKVFATQGNHKEALRHYKEALRMSQQIPQADIFFQHYSQCAMESLEQMKSYLEVITFCDKCIAFMESKEDLQAHPVFMKYLASLWERKGIQYLYLNDKEDAITAFEKAIAIQKPSKIPLAQELHNWCKRGYTISQQQIEGLNKKHHYYIVRKDTINSKIAIELPEMINPL</sequence>
<dbReference type="EMBL" id="JAEMEF010000002">
    <property type="protein sequence ID" value="MBL7558917.1"/>
    <property type="molecule type" value="Genomic_DNA"/>
</dbReference>
<gene>
    <name evidence="2" type="ORF">JAO71_03790</name>
</gene>
<dbReference type="PROSITE" id="PS50005">
    <property type="entry name" value="TPR"/>
    <property type="match status" value="2"/>
</dbReference>
<dbReference type="SMART" id="SM00028">
    <property type="entry name" value="TPR"/>
    <property type="match status" value="2"/>
</dbReference>
<reference evidence="2 3" key="1">
    <citation type="submission" date="2020-12" db="EMBL/GenBank/DDBJ databases">
        <title>Olleya sediminilitoris sp. nov., isolated from a tidal flat.</title>
        <authorList>
            <person name="Park S."/>
            <person name="Yoon J.-H."/>
        </authorList>
    </citation>
    <scope>NUCLEOTIDE SEQUENCE [LARGE SCALE GENOMIC DNA]</scope>
    <source>
        <strain evidence="2 3">YSTF-M6</strain>
    </source>
</reference>
<keyword evidence="1" id="KW-0802">TPR repeat</keyword>
<dbReference type="Pfam" id="PF13181">
    <property type="entry name" value="TPR_8"/>
    <property type="match status" value="1"/>
</dbReference>
<feature type="repeat" description="TPR" evidence="1">
    <location>
        <begin position="95"/>
        <end position="128"/>
    </location>
</feature>
<dbReference type="RefSeq" id="WP_116822816.1">
    <property type="nucleotide sequence ID" value="NZ_JAEMEF010000002.1"/>
</dbReference>
<dbReference type="InterPro" id="IPR019734">
    <property type="entry name" value="TPR_rpt"/>
</dbReference>
<dbReference type="InterPro" id="IPR011990">
    <property type="entry name" value="TPR-like_helical_dom_sf"/>
</dbReference>
<evidence type="ECO:0000256" key="1">
    <source>
        <dbReference type="PROSITE-ProRule" id="PRU00339"/>
    </source>
</evidence>
<dbReference type="SUPFAM" id="SSF48452">
    <property type="entry name" value="TPR-like"/>
    <property type="match status" value="1"/>
</dbReference>
<name>A0ABS1WIJ2_9FLAO</name>
<dbReference type="Gene3D" id="1.25.40.10">
    <property type="entry name" value="Tetratricopeptide repeat domain"/>
    <property type="match status" value="1"/>
</dbReference>
<proteinExistence type="predicted"/>
<evidence type="ECO:0000313" key="3">
    <source>
        <dbReference type="Proteomes" id="UP000605013"/>
    </source>
</evidence>
<comment type="caution">
    <text evidence="2">The sequence shown here is derived from an EMBL/GenBank/DDBJ whole genome shotgun (WGS) entry which is preliminary data.</text>
</comment>
<evidence type="ECO:0000313" key="2">
    <source>
        <dbReference type="EMBL" id="MBL7558917.1"/>
    </source>
</evidence>
<protein>
    <submittedName>
        <fullName evidence="2">Tetratricopeptide repeat protein</fullName>
    </submittedName>
</protein>
<feature type="repeat" description="TPR" evidence="1">
    <location>
        <begin position="7"/>
        <end position="40"/>
    </location>
</feature>